<dbReference type="Pfam" id="PF02687">
    <property type="entry name" value="FtsX"/>
    <property type="match status" value="2"/>
</dbReference>
<evidence type="ECO:0000313" key="10">
    <source>
        <dbReference type="EMBL" id="RKW69716.1"/>
    </source>
</evidence>
<dbReference type="RefSeq" id="WP_121485762.1">
    <property type="nucleotide sequence ID" value="NZ_QQXL01000007.1"/>
</dbReference>
<dbReference type="PANTHER" id="PTHR30572:SF4">
    <property type="entry name" value="ABC TRANSPORTER PERMEASE YTRF"/>
    <property type="match status" value="1"/>
</dbReference>
<organism evidence="10 11">
    <name type="scientific">Galactobacter caseinivorans</name>
    <dbReference type="NCBI Taxonomy" id="2676123"/>
    <lineage>
        <taxon>Bacteria</taxon>
        <taxon>Bacillati</taxon>
        <taxon>Actinomycetota</taxon>
        <taxon>Actinomycetes</taxon>
        <taxon>Micrococcales</taxon>
        <taxon>Micrococcaceae</taxon>
        <taxon>Galactobacter</taxon>
    </lineage>
</organism>
<feature type="transmembrane region" description="Helical" evidence="8">
    <location>
        <begin position="206"/>
        <end position="228"/>
    </location>
</feature>
<feature type="transmembrane region" description="Helical" evidence="8">
    <location>
        <begin position="292"/>
        <end position="312"/>
    </location>
</feature>
<evidence type="ECO:0000313" key="11">
    <source>
        <dbReference type="Proteomes" id="UP000273119"/>
    </source>
</evidence>
<dbReference type="GO" id="GO:0022857">
    <property type="term" value="F:transmembrane transporter activity"/>
    <property type="evidence" value="ECO:0007669"/>
    <property type="project" value="TreeGrafter"/>
</dbReference>
<dbReference type="InterPro" id="IPR003838">
    <property type="entry name" value="ABC3_permease_C"/>
</dbReference>
<feature type="domain" description="ABC3 transporter permease C-terminal" evidence="9">
    <location>
        <begin position="525"/>
        <end position="630"/>
    </location>
</feature>
<keyword evidence="2" id="KW-1003">Cell membrane</keyword>
<comment type="caution">
    <text evidence="10">The sequence shown here is derived from an EMBL/GenBank/DDBJ whole genome shotgun (WGS) entry which is preliminary data.</text>
</comment>
<evidence type="ECO:0000256" key="6">
    <source>
        <dbReference type="ARBA" id="ARBA00038076"/>
    </source>
</evidence>
<comment type="subcellular location">
    <subcellularLocation>
        <location evidence="1">Cell membrane</location>
        <topology evidence="1">Multi-pass membrane protein</topology>
    </subcellularLocation>
</comment>
<feature type="region of interest" description="Disordered" evidence="7">
    <location>
        <begin position="333"/>
        <end position="352"/>
    </location>
</feature>
<feature type="transmembrane region" description="Helical" evidence="8">
    <location>
        <begin position="614"/>
        <end position="639"/>
    </location>
</feature>
<proteinExistence type="inferred from homology"/>
<gene>
    <name evidence="10" type="ORF">DWQ67_11485</name>
</gene>
<dbReference type="GO" id="GO:0005886">
    <property type="term" value="C:plasma membrane"/>
    <property type="evidence" value="ECO:0007669"/>
    <property type="project" value="UniProtKB-SubCell"/>
</dbReference>
<evidence type="ECO:0000256" key="1">
    <source>
        <dbReference type="ARBA" id="ARBA00004651"/>
    </source>
</evidence>
<feature type="domain" description="ABC3 transporter permease C-terminal" evidence="9">
    <location>
        <begin position="72"/>
        <end position="193"/>
    </location>
</feature>
<dbReference type="PANTHER" id="PTHR30572">
    <property type="entry name" value="MEMBRANE COMPONENT OF TRANSPORTER-RELATED"/>
    <property type="match status" value="1"/>
</dbReference>
<sequence length="651" mass="67292">MSRGLALDMLREHRWSYVGLAVVLFASSVLVGSSLTLVQSAQAGRVDLTGLSANQSAELLGLAGSGRFISGLMAGLGVFVAVLLVSQTMSFVVEGRRRELALLRLTGASPRQVTGMVLRESVILGLVCSAVGALASLPLAGPYAELLTKQDNWPPGVPVGVHLSALVWCVVLMTLVSVVGAFTAARRIGRTPPIEAVQSVSAVPRLMPPIRWVVAGLGAIAVVVFLLLPPQSVNFQLSTAAVGGGAVLLVSALAPLVVPSIARLLGGALTVVAPGAALVARERTVHDARRSAALATPIILLLGLGAVFGTIAQTGRAESAQGLREITHAHAVAERGSEQAQPSQAPEHDGMSGTKELAEIGAITRIQRAGDWSWNEPAMAPESWLSIMGIDPATFTHFVPAQVKQGSLADVRGRNVAAISGTANIGDSLHLTTPRGTDLTVKVVATVESTSFIYGSLLLDQRELNRDPGATMDTWLAEPAAGVTDEQLVAALRQAAPAVQVMTGEEWIEHSVSQSVAKQQAAIFTIIGGAALLAVFSLAQSTLASVRERRRELELLTRIGARRRSAMASIVIESAITAATAAILAIAVTVLVYARMNTALLGMGSAISPIVPVGILAAVLLICVLTSTGSSAVGAALALPGPRLKAGARTA</sequence>
<evidence type="ECO:0000256" key="7">
    <source>
        <dbReference type="SAM" id="MobiDB-lite"/>
    </source>
</evidence>
<protein>
    <submittedName>
        <fullName evidence="10">ABC transporter permease</fullName>
    </submittedName>
</protein>
<name>A0A496PGV7_9MICC</name>
<feature type="transmembrane region" description="Helical" evidence="8">
    <location>
        <begin position="567"/>
        <end position="594"/>
    </location>
</feature>
<dbReference type="Proteomes" id="UP000273119">
    <property type="component" value="Unassembled WGS sequence"/>
</dbReference>
<dbReference type="InterPro" id="IPR050250">
    <property type="entry name" value="Macrolide_Exporter_MacB"/>
</dbReference>
<dbReference type="AlphaFoldDB" id="A0A496PGV7"/>
<evidence type="ECO:0000256" key="3">
    <source>
        <dbReference type="ARBA" id="ARBA00022692"/>
    </source>
</evidence>
<feature type="transmembrane region" description="Helical" evidence="8">
    <location>
        <begin position="521"/>
        <end position="546"/>
    </location>
</feature>
<feature type="transmembrane region" description="Helical" evidence="8">
    <location>
        <begin position="121"/>
        <end position="141"/>
    </location>
</feature>
<keyword evidence="5 8" id="KW-0472">Membrane</keyword>
<evidence type="ECO:0000256" key="5">
    <source>
        <dbReference type="ARBA" id="ARBA00023136"/>
    </source>
</evidence>
<feature type="transmembrane region" description="Helical" evidence="8">
    <location>
        <begin position="67"/>
        <end position="93"/>
    </location>
</feature>
<comment type="similarity">
    <text evidence="6">Belongs to the ABC-4 integral membrane protein family.</text>
</comment>
<evidence type="ECO:0000256" key="8">
    <source>
        <dbReference type="SAM" id="Phobius"/>
    </source>
</evidence>
<evidence type="ECO:0000259" key="9">
    <source>
        <dbReference type="Pfam" id="PF02687"/>
    </source>
</evidence>
<reference evidence="10 11" key="1">
    <citation type="submission" date="2018-07" db="EMBL/GenBank/DDBJ databases">
        <title>Arthrobacter sp. nov., isolated from raw cow's milk with high bacterial count.</title>
        <authorList>
            <person name="Hahne J."/>
            <person name="Isele D."/>
            <person name="Lipski A."/>
        </authorList>
    </citation>
    <scope>NUCLEOTIDE SEQUENCE [LARGE SCALE GENOMIC DNA]</scope>
    <source>
        <strain evidence="10 11">JZ R-183</strain>
    </source>
</reference>
<keyword evidence="3 8" id="KW-0812">Transmembrane</keyword>
<dbReference type="EMBL" id="QQXL01000007">
    <property type="protein sequence ID" value="RKW69716.1"/>
    <property type="molecule type" value="Genomic_DNA"/>
</dbReference>
<evidence type="ECO:0000256" key="4">
    <source>
        <dbReference type="ARBA" id="ARBA00022989"/>
    </source>
</evidence>
<keyword evidence="4 8" id="KW-1133">Transmembrane helix</keyword>
<feature type="transmembrane region" description="Helical" evidence="8">
    <location>
        <begin position="161"/>
        <end position="185"/>
    </location>
</feature>
<keyword evidence="11" id="KW-1185">Reference proteome</keyword>
<evidence type="ECO:0000256" key="2">
    <source>
        <dbReference type="ARBA" id="ARBA00022475"/>
    </source>
</evidence>
<accession>A0A496PGV7</accession>